<dbReference type="InterPro" id="IPR016181">
    <property type="entry name" value="Acyl_CoA_acyltransferase"/>
</dbReference>
<dbReference type="EMBL" id="QZKU01000053">
    <property type="protein sequence ID" value="RJP22824.1"/>
    <property type="molecule type" value="Genomic_DNA"/>
</dbReference>
<organism evidence="1 2">
    <name type="scientific">Abyssobacteria bacterium (strain SURF_5)</name>
    <dbReference type="NCBI Taxonomy" id="2093360"/>
    <lineage>
        <taxon>Bacteria</taxon>
        <taxon>Pseudomonadati</taxon>
        <taxon>Candidatus Hydrogenedentota</taxon>
        <taxon>Candidatus Abyssobacteria</taxon>
    </lineage>
</organism>
<dbReference type="AlphaFoldDB" id="A0A3A4P4D6"/>
<comment type="caution">
    <text evidence="1">The sequence shown here is derived from an EMBL/GenBank/DDBJ whole genome shotgun (WGS) entry which is preliminary data.</text>
</comment>
<protein>
    <submittedName>
        <fullName evidence="1">GNAT family N-acetyltransferase</fullName>
    </submittedName>
</protein>
<dbReference type="Proteomes" id="UP000265882">
    <property type="component" value="Unassembled WGS sequence"/>
</dbReference>
<dbReference type="GO" id="GO:0016740">
    <property type="term" value="F:transferase activity"/>
    <property type="evidence" value="ECO:0007669"/>
    <property type="project" value="UniProtKB-KW"/>
</dbReference>
<keyword evidence="1" id="KW-0808">Transferase</keyword>
<name>A0A3A4P4D6_ABYX5</name>
<sequence length="374" mass="43847">MQKPDVTPLKTHEQLEDFLEQWGVREYRPGDEIQMNELFNKIFNENRSLDYWYWKYTDTPWFKDKVMALREVDGKIFGQFCNVGVKFKVKDSEYVFAQTVENCVDFDHWGKGIIKSLYCGVLGVGYFYKINLAMGFPNEMYYPIVTSIFNSVDLVSLPVFFCRTTWRSAVEKRFSSAFLSDLISGISRLLIRLQLFFKKPILKKNLRIEVSKDFDDDFTLLWKSLAPSLAICGIRDREYLEWRYKRNPLAIFHVLKCSDEQMMVGYAVLAVEESKSGHRIGHIMDIFCYDSERVIGCIVKAALRFFLRNHADYVKCGVLEHAPQHKVLRKYGFSFRGEKKPFVLQEVDPAFPHYGFFETAQNWYLTLGDTDFLG</sequence>
<evidence type="ECO:0000313" key="1">
    <source>
        <dbReference type="EMBL" id="RJP22824.1"/>
    </source>
</evidence>
<dbReference type="SUPFAM" id="SSF55729">
    <property type="entry name" value="Acyl-CoA N-acyltransferases (Nat)"/>
    <property type="match status" value="1"/>
</dbReference>
<accession>A0A3A4P4D6</accession>
<evidence type="ECO:0000313" key="2">
    <source>
        <dbReference type="Proteomes" id="UP000265882"/>
    </source>
</evidence>
<reference evidence="1 2" key="1">
    <citation type="journal article" date="2017" name="ISME J.">
        <title>Energy and carbon metabolisms in a deep terrestrial subsurface fluid microbial community.</title>
        <authorList>
            <person name="Momper L."/>
            <person name="Jungbluth S.P."/>
            <person name="Lee M.D."/>
            <person name="Amend J.P."/>
        </authorList>
    </citation>
    <scope>NUCLEOTIDE SEQUENCE [LARGE SCALE GENOMIC DNA]</scope>
    <source>
        <strain evidence="1">SURF_5</strain>
    </source>
</reference>
<gene>
    <name evidence="1" type="ORF">C4520_07295</name>
</gene>
<proteinExistence type="predicted"/>